<evidence type="ECO:0000313" key="3">
    <source>
        <dbReference type="Proteomes" id="UP000184012"/>
    </source>
</evidence>
<keyword evidence="1" id="KW-0175">Coiled coil</keyword>
<dbReference type="Proteomes" id="UP000184012">
    <property type="component" value="Unassembled WGS sequence"/>
</dbReference>
<accession>A0AB74EUB7</accession>
<evidence type="ECO:0000256" key="1">
    <source>
        <dbReference type="SAM" id="Coils"/>
    </source>
</evidence>
<evidence type="ECO:0000313" key="2">
    <source>
        <dbReference type="EMBL" id="SHK94295.1"/>
    </source>
</evidence>
<dbReference type="EMBL" id="FRBP01000001">
    <property type="protein sequence ID" value="SHK94295.1"/>
    <property type="molecule type" value="Genomic_DNA"/>
</dbReference>
<gene>
    <name evidence="2" type="ORF">SAMN04515649_101337</name>
</gene>
<dbReference type="RefSeq" id="WP_073382061.1">
    <property type="nucleotide sequence ID" value="NZ_FRBP01000001.1"/>
</dbReference>
<proteinExistence type="predicted"/>
<sequence length="137" mass="16136">MLTEVERKILYKIVKSENFDSVEIELMNRMLYLDDELRHEVDQKHIAEDALAELFHEKHEADLKASTLVDEKNELEDELKKAQAGLCVTIGVFDKSLEEMEKEANEPKSNIEQEFSRLFEMSKAELREIEKKHKDKK</sequence>
<reference evidence="2 3" key="1">
    <citation type="submission" date="2016-11" db="EMBL/GenBank/DDBJ databases">
        <authorList>
            <person name="Varghese N."/>
            <person name="Submissions S."/>
        </authorList>
    </citation>
    <scope>NUCLEOTIDE SEQUENCE [LARGE SCALE GENOMIC DNA]</scope>
    <source>
        <strain evidence="2 3">FD</strain>
    </source>
</reference>
<organism evidence="2 3">
    <name type="scientific">Eubacterium callanderi</name>
    <dbReference type="NCBI Taxonomy" id="53442"/>
    <lineage>
        <taxon>Bacteria</taxon>
        <taxon>Bacillati</taxon>
        <taxon>Bacillota</taxon>
        <taxon>Clostridia</taxon>
        <taxon>Eubacteriales</taxon>
        <taxon>Eubacteriaceae</taxon>
        <taxon>Eubacterium</taxon>
    </lineage>
</organism>
<name>A0AB74EUB7_9FIRM</name>
<dbReference type="AlphaFoldDB" id="A0AB74EUB7"/>
<protein>
    <submittedName>
        <fullName evidence="2">Uncharacterized protein</fullName>
    </submittedName>
</protein>
<feature type="coiled-coil region" evidence="1">
    <location>
        <begin position="58"/>
        <end position="85"/>
    </location>
</feature>
<comment type="caution">
    <text evidence="2">The sequence shown here is derived from an EMBL/GenBank/DDBJ whole genome shotgun (WGS) entry which is preliminary data.</text>
</comment>